<dbReference type="PANTHER" id="PTHR37298">
    <property type="entry name" value="UPF0111 PROTEIN YKAA"/>
    <property type="match status" value="1"/>
</dbReference>
<keyword evidence="4" id="KW-1185">Reference proteome</keyword>
<dbReference type="InterPro" id="IPR018445">
    <property type="entry name" value="Put_Phosphate_transp_reg"/>
</dbReference>
<dbReference type="InterPro" id="IPR052912">
    <property type="entry name" value="UPF0111_domain"/>
</dbReference>
<dbReference type="AlphaFoldDB" id="A0A5M6IYV3"/>
<dbReference type="Gene3D" id="1.20.58.220">
    <property type="entry name" value="Phosphate transport system protein phou homolog 2, domain 2"/>
    <property type="match status" value="1"/>
</dbReference>
<reference evidence="3 4" key="1">
    <citation type="submission" date="2019-09" db="EMBL/GenBank/DDBJ databases">
        <title>Genome sequence of Rhodovastum atsumiense, a diverse member of the Acetobacteraceae family of non-sulfur purple photosynthetic bacteria.</title>
        <authorList>
            <person name="Meyer T."/>
            <person name="Kyndt J."/>
        </authorList>
    </citation>
    <scope>NUCLEOTIDE SEQUENCE [LARGE SCALE GENOMIC DNA]</scope>
    <source>
        <strain evidence="3 4">DSM 21279</strain>
    </source>
</reference>
<dbReference type="Pfam" id="PF01865">
    <property type="entry name" value="PhoU_div"/>
    <property type="match status" value="1"/>
</dbReference>
<feature type="coiled-coil region" evidence="2">
    <location>
        <begin position="138"/>
        <end position="165"/>
    </location>
</feature>
<evidence type="ECO:0000256" key="1">
    <source>
        <dbReference type="ARBA" id="ARBA00008591"/>
    </source>
</evidence>
<sequence length="212" mass="23843">MLMRLFRSLMPQDERFIERFCRHSENVVGGAMAFRDMLAGKASVEACYAELCRFEDAADEVTRETVTAIHRSFVTPFDRSQILDLSTALDDTIDLMKEAGRRIRRYDVAFTPQMRDMAECALRATIEIRDAMPLLGAIQSNVSRLSQMQRQVRAAESEADDLLDAGLRALFEGTSSAGHKLTVEKVYDLVESVVDRCEDVADVIEGIVIEQV</sequence>
<evidence type="ECO:0000313" key="4">
    <source>
        <dbReference type="Proteomes" id="UP000325255"/>
    </source>
</evidence>
<comment type="similarity">
    <text evidence="1">Belongs to the UPF0111 family.</text>
</comment>
<dbReference type="PANTHER" id="PTHR37298:SF1">
    <property type="entry name" value="UPF0111 PROTEIN YKAA"/>
    <property type="match status" value="1"/>
</dbReference>
<evidence type="ECO:0000313" key="3">
    <source>
        <dbReference type="EMBL" id="KAA5613512.1"/>
    </source>
</evidence>
<protein>
    <submittedName>
        <fullName evidence="3">DUF47 domain-containing protein</fullName>
    </submittedName>
</protein>
<keyword evidence="2" id="KW-0175">Coiled coil</keyword>
<proteinExistence type="inferred from homology"/>
<organism evidence="3 4">
    <name type="scientific">Rhodovastum atsumiense</name>
    <dbReference type="NCBI Taxonomy" id="504468"/>
    <lineage>
        <taxon>Bacteria</taxon>
        <taxon>Pseudomonadati</taxon>
        <taxon>Pseudomonadota</taxon>
        <taxon>Alphaproteobacteria</taxon>
        <taxon>Acetobacterales</taxon>
        <taxon>Acetobacteraceae</taxon>
        <taxon>Rhodovastum</taxon>
    </lineage>
</organism>
<dbReference type="OrthoDB" id="9797568at2"/>
<dbReference type="InterPro" id="IPR038078">
    <property type="entry name" value="PhoU-like_sf"/>
</dbReference>
<accession>A0A5M6IYV3</accession>
<dbReference type="Proteomes" id="UP000325255">
    <property type="component" value="Unassembled WGS sequence"/>
</dbReference>
<name>A0A5M6IYV3_9PROT</name>
<gene>
    <name evidence="3" type="ORF">F1189_05500</name>
</gene>
<comment type="caution">
    <text evidence="3">The sequence shown here is derived from an EMBL/GenBank/DDBJ whole genome shotgun (WGS) entry which is preliminary data.</text>
</comment>
<dbReference type="EMBL" id="VWPK01000006">
    <property type="protein sequence ID" value="KAA5613512.1"/>
    <property type="molecule type" value="Genomic_DNA"/>
</dbReference>
<evidence type="ECO:0000256" key="2">
    <source>
        <dbReference type="SAM" id="Coils"/>
    </source>
</evidence>